<dbReference type="PANTHER" id="PTHR33420">
    <property type="entry name" value="FIMBRIAL SUBUNIT ELFA-RELATED"/>
    <property type="match status" value="1"/>
</dbReference>
<feature type="domain" description="Fimbrial-type adhesion" evidence="6">
    <location>
        <begin position="43"/>
        <end position="196"/>
    </location>
</feature>
<protein>
    <submittedName>
        <fullName evidence="7">Fimbrial protein</fullName>
    </submittedName>
</protein>
<dbReference type="eggNOG" id="COG3539">
    <property type="taxonomic scope" value="Bacteria"/>
</dbReference>
<feature type="chain" id="PRO_5003054729" evidence="5">
    <location>
        <begin position="33"/>
        <end position="196"/>
    </location>
</feature>
<dbReference type="AlphaFoldDB" id="D4BFD1"/>
<dbReference type="GO" id="GO:0009289">
    <property type="term" value="C:pilus"/>
    <property type="evidence" value="ECO:0007669"/>
    <property type="project" value="UniProtKB-SubCell"/>
</dbReference>
<proteinExistence type="inferred from homology"/>
<evidence type="ECO:0000313" key="8">
    <source>
        <dbReference type="Proteomes" id="UP000003880"/>
    </source>
</evidence>
<keyword evidence="3 5" id="KW-0732">Signal</keyword>
<accession>D4BFD1</accession>
<dbReference type="Gene3D" id="2.60.40.1090">
    <property type="entry name" value="Fimbrial-type adhesion domain"/>
    <property type="match status" value="1"/>
</dbReference>
<dbReference type="InterPro" id="IPR050263">
    <property type="entry name" value="Bact_Fimbrial_Adh_Pro"/>
</dbReference>
<name>D4BFD1_9ENTR</name>
<dbReference type="HOGENOM" id="CLU_116193_0_0_6"/>
<evidence type="ECO:0000256" key="1">
    <source>
        <dbReference type="ARBA" id="ARBA00004561"/>
    </source>
</evidence>
<dbReference type="Pfam" id="PF00419">
    <property type="entry name" value="Fimbrial"/>
    <property type="match status" value="1"/>
</dbReference>
<dbReference type="GO" id="GO:0043709">
    <property type="term" value="P:cell adhesion involved in single-species biofilm formation"/>
    <property type="evidence" value="ECO:0007669"/>
    <property type="project" value="TreeGrafter"/>
</dbReference>
<gene>
    <name evidence="7" type="ORF">CIT292_09498</name>
</gene>
<evidence type="ECO:0000259" key="6">
    <source>
        <dbReference type="Pfam" id="PF00419"/>
    </source>
</evidence>
<dbReference type="Proteomes" id="UP000003880">
    <property type="component" value="Unassembled WGS sequence"/>
</dbReference>
<evidence type="ECO:0000313" key="7">
    <source>
        <dbReference type="EMBL" id="EFE07610.1"/>
    </source>
</evidence>
<sequence length="196" mass="20020">MNNHQAGNNMMNKLSILGGVIGTLLLSAPAFAITGTDSVSARFTTTIEAGTCTAEIQNATGKAVSELGFGDVFKSELVGKSRTVPFKIAFSNCAGVKSAELKIQAGTGGGCSGPAMDGDSFAGGNSTGFEVWKGDADSGTILSCNQTVTQPQTIAISGSAQDVDLTSRIVIAKSRTIANVTEGEVKAPVTFVVTYQ</sequence>
<keyword evidence="4" id="KW-0281">Fimbrium</keyword>
<dbReference type="InterPro" id="IPR000259">
    <property type="entry name" value="Adhesion_dom_fimbrial"/>
</dbReference>
<evidence type="ECO:0000256" key="4">
    <source>
        <dbReference type="ARBA" id="ARBA00023263"/>
    </source>
</evidence>
<evidence type="ECO:0000256" key="3">
    <source>
        <dbReference type="ARBA" id="ARBA00022729"/>
    </source>
</evidence>
<organism evidence="7 8">
    <name type="scientific">Citrobacter youngae ATCC 29220</name>
    <dbReference type="NCBI Taxonomy" id="500640"/>
    <lineage>
        <taxon>Bacteria</taxon>
        <taxon>Pseudomonadati</taxon>
        <taxon>Pseudomonadota</taxon>
        <taxon>Gammaproteobacteria</taxon>
        <taxon>Enterobacterales</taxon>
        <taxon>Enterobacteriaceae</taxon>
        <taxon>Citrobacter</taxon>
        <taxon>Citrobacter freundii complex</taxon>
    </lineage>
</organism>
<reference evidence="7 8" key="1">
    <citation type="submission" date="2010-02" db="EMBL/GenBank/DDBJ databases">
        <authorList>
            <person name="Weinstock G."/>
            <person name="Sodergren E."/>
            <person name="Clifton S."/>
            <person name="Fulton L."/>
            <person name="Fulton B."/>
            <person name="Courtney L."/>
            <person name="Fronick C."/>
            <person name="Harrison M."/>
            <person name="Strong C."/>
            <person name="Farmer C."/>
            <person name="Delahaunty K."/>
            <person name="Markovic C."/>
            <person name="Hall O."/>
            <person name="Minx P."/>
            <person name="Tomlinson C."/>
            <person name="Mitreva M."/>
            <person name="Nelson J."/>
            <person name="Hou S."/>
            <person name="Wollam A."/>
            <person name="Pepin K.H."/>
            <person name="Johnson M."/>
            <person name="Bhonagiri V."/>
            <person name="Zhang X."/>
            <person name="Suruliraj S."/>
            <person name="Warren W."/>
            <person name="Chinwalla A."/>
            <person name="Mardis E.R."/>
            <person name="Wilson R.K."/>
        </authorList>
    </citation>
    <scope>NUCLEOTIDE SEQUENCE [LARGE SCALE GENOMIC DNA]</scope>
    <source>
        <strain evidence="7 8">ATCC 29220</strain>
    </source>
</reference>
<dbReference type="InterPro" id="IPR008966">
    <property type="entry name" value="Adhesion_dom_sf"/>
</dbReference>
<feature type="signal peptide" evidence="5">
    <location>
        <begin position="1"/>
        <end position="32"/>
    </location>
</feature>
<evidence type="ECO:0000256" key="2">
    <source>
        <dbReference type="ARBA" id="ARBA00006671"/>
    </source>
</evidence>
<comment type="similarity">
    <text evidence="2">Belongs to the fimbrial protein family.</text>
</comment>
<comment type="caution">
    <text evidence="7">The sequence shown here is derived from an EMBL/GenBank/DDBJ whole genome shotgun (WGS) entry which is preliminary data.</text>
</comment>
<dbReference type="InterPro" id="IPR036937">
    <property type="entry name" value="Adhesion_dom_fimbrial_sf"/>
</dbReference>
<dbReference type="EMBL" id="ABWL02000016">
    <property type="protein sequence ID" value="EFE07610.1"/>
    <property type="molecule type" value="Genomic_DNA"/>
</dbReference>
<dbReference type="PANTHER" id="PTHR33420:SF12">
    <property type="entry name" value="FIMBRIN-LIKE PROTEIN FIMI-RELATED"/>
    <property type="match status" value="1"/>
</dbReference>
<comment type="subcellular location">
    <subcellularLocation>
        <location evidence="1">Fimbrium</location>
    </subcellularLocation>
</comment>
<evidence type="ECO:0000256" key="5">
    <source>
        <dbReference type="SAM" id="SignalP"/>
    </source>
</evidence>
<dbReference type="SUPFAM" id="SSF49401">
    <property type="entry name" value="Bacterial adhesins"/>
    <property type="match status" value="1"/>
</dbReference>